<evidence type="ECO:0000313" key="1">
    <source>
        <dbReference type="EMBL" id="KAF3948584.1"/>
    </source>
</evidence>
<name>A0A8J4VGT1_9ROSI</name>
<reference evidence="1" key="1">
    <citation type="submission" date="2020-03" db="EMBL/GenBank/DDBJ databases">
        <title>Castanea mollissima Vanexum genome sequencing.</title>
        <authorList>
            <person name="Staton M."/>
        </authorList>
    </citation>
    <scope>NUCLEOTIDE SEQUENCE</scope>
    <source>
        <tissue evidence="1">Leaf</tissue>
    </source>
</reference>
<dbReference type="EMBL" id="JRKL02006701">
    <property type="protein sequence ID" value="KAF3948584.1"/>
    <property type="molecule type" value="Genomic_DNA"/>
</dbReference>
<proteinExistence type="predicted"/>
<keyword evidence="2" id="KW-1185">Reference proteome</keyword>
<sequence length="181" mass="20821">MIRTVIESASDFFTSKQGRREIEQLQLSCYLIVPLLITAQIFQEAQGSRDRRKESTRGNEKWKIKEQRSYWLIASGVELKRIEERERERERGGRPVEIKCRRKDKAGGDWRSPSNSALSAFPPPDWNFSFRVIKAVGQYSVLMGLSVGNLIARWDEMGLPLYPILGMFGADRFDAILLPGR</sequence>
<accession>A0A8J4VGT1</accession>
<gene>
    <name evidence="1" type="ORF">CMV_025439</name>
</gene>
<comment type="caution">
    <text evidence="1">The sequence shown here is derived from an EMBL/GenBank/DDBJ whole genome shotgun (WGS) entry which is preliminary data.</text>
</comment>
<evidence type="ECO:0000313" key="2">
    <source>
        <dbReference type="Proteomes" id="UP000737018"/>
    </source>
</evidence>
<dbReference type="AlphaFoldDB" id="A0A8J4VGT1"/>
<organism evidence="1 2">
    <name type="scientific">Castanea mollissima</name>
    <name type="common">Chinese chestnut</name>
    <dbReference type="NCBI Taxonomy" id="60419"/>
    <lineage>
        <taxon>Eukaryota</taxon>
        <taxon>Viridiplantae</taxon>
        <taxon>Streptophyta</taxon>
        <taxon>Embryophyta</taxon>
        <taxon>Tracheophyta</taxon>
        <taxon>Spermatophyta</taxon>
        <taxon>Magnoliopsida</taxon>
        <taxon>eudicotyledons</taxon>
        <taxon>Gunneridae</taxon>
        <taxon>Pentapetalae</taxon>
        <taxon>rosids</taxon>
        <taxon>fabids</taxon>
        <taxon>Fagales</taxon>
        <taxon>Fagaceae</taxon>
        <taxon>Castanea</taxon>
    </lineage>
</organism>
<dbReference type="Proteomes" id="UP000737018">
    <property type="component" value="Unassembled WGS sequence"/>
</dbReference>
<protein>
    <submittedName>
        <fullName evidence="1">Uncharacterized protein</fullName>
    </submittedName>
</protein>